<evidence type="ECO:0000256" key="3">
    <source>
        <dbReference type="ARBA" id="ARBA00023027"/>
    </source>
</evidence>
<dbReference type="Gene3D" id="3.40.50.720">
    <property type="entry name" value="NAD(P)-binding Rossmann-like Domain"/>
    <property type="match status" value="1"/>
</dbReference>
<gene>
    <name evidence="6" type="ORF">ACFSKO_06870</name>
</gene>
<name>A0ABW5BKB3_9PROT</name>
<evidence type="ECO:0000313" key="7">
    <source>
        <dbReference type="Proteomes" id="UP001597294"/>
    </source>
</evidence>
<feature type="domain" description="3-hydroxyisobutyrate dehydrogenase-like NAD-binding" evidence="5">
    <location>
        <begin position="176"/>
        <end position="292"/>
    </location>
</feature>
<dbReference type="InterPro" id="IPR029154">
    <property type="entry name" value="HIBADH-like_NADP-bd"/>
</dbReference>
<dbReference type="EMBL" id="JBHUII010000003">
    <property type="protein sequence ID" value="MFD2205323.1"/>
    <property type="molecule type" value="Genomic_DNA"/>
</dbReference>
<dbReference type="PIRSF" id="PIRSF000103">
    <property type="entry name" value="HIBADH"/>
    <property type="match status" value="1"/>
</dbReference>
<comment type="similarity">
    <text evidence="1">Belongs to the HIBADH-related family.</text>
</comment>
<dbReference type="SUPFAM" id="SSF48179">
    <property type="entry name" value="6-phosphogluconate dehydrogenase C-terminal domain-like"/>
    <property type="match status" value="1"/>
</dbReference>
<dbReference type="InterPro" id="IPR036291">
    <property type="entry name" value="NAD(P)-bd_dom_sf"/>
</dbReference>
<evidence type="ECO:0000259" key="5">
    <source>
        <dbReference type="Pfam" id="PF14833"/>
    </source>
</evidence>
<dbReference type="EC" id="1.1.-.-" evidence="6"/>
<keyword evidence="2 6" id="KW-0560">Oxidoreductase</keyword>
<dbReference type="Gene3D" id="1.10.1040.10">
    <property type="entry name" value="N-(1-d-carboxylethyl)-l-norvaline Dehydrogenase, domain 2"/>
    <property type="match status" value="1"/>
</dbReference>
<dbReference type="Pfam" id="PF14833">
    <property type="entry name" value="NAD_binding_11"/>
    <property type="match status" value="1"/>
</dbReference>
<dbReference type="RefSeq" id="WP_380249817.1">
    <property type="nucleotide sequence ID" value="NZ_JBHUII010000003.1"/>
</dbReference>
<feature type="domain" description="6-phosphogluconate dehydrogenase NADP-binding" evidence="4">
    <location>
        <begin position="12"/>
        <end position="173"/>
    </location>
</feature>
<proteinExistence type="inferred from homology"/>
<evidence type="ECO:0000313" key="6">
    <source>
        <dbReference type="EMBL" id="MFD2205323.1"/>
    </source>
</evidence>
<protein>
    <submittedName>
        <fullName evidence="6">NAD(P)-dependent oxidoreductase</fullName>
        <ecNumber evidence="6">1.1.-.-</ecNumber>
    </submittedName>
</protein>
<evidence type="ECO:0000256" key="2">
    <source>
        <dbReference type="ARBA" id="ARBA00023002"/>
    </source>
</evidence>
<organism evidence="6 7">
    <name type="scientific">Kiloniella antarctica</name>
    <dbReference type="NCBI Taxonomy" id="1550907"/>
    <lineage>
        <taxon>Bacteria</taxon>
        <taxon>Pseudomonadati</taxon>
        <taxon>Pseudomonadota</taxon>
        <taxon>Alphaproteobacteria</taxon>
        <taxon>Rhodospirillales</taxon>
        <taxon>Kiloniellaceae</taxon>
        <taxon>Kiloniella</taxon>
    </lineage>
</organism>
<dbReference type="Pfam" id="PF03446">
    <property type="entry name" value="NAD_binding_2"/>
    <property type="match status" value="1"/>
</dbReference>
<dbReference type="GO" id="GO:0016491">
    <property type="term" value="F:oxidoreductase activity"/>
    <property type="evidence" value="ECO:0007669"/>
    <property type="project" value="UniProtKB-KW"/>
</dbReference>
<keyword evidence="7" id="KW-1185">Reference proteome</keyword>
<dbReference type="InterPro" id="IPR015815">
    <property type="entry name" value="HIBADH-related"/>
</dbReference>
<evidence type="ECO:0000256" key="1">
    <source>
        <dbReference type="ARBA" id="ARBA00009080"/>
    </source>
</evidence>
<dbReference type="PANTHER" id="PTHR43060:SF15">
    <property type="entry name" value="3-HYDROXYISOBUTYRATE DEHYDROGENASE-LIKE 1, MITOCHONDRIAL-RELATED"/>
    <property type="match status" value="1"/>
</dbReference>
<sequence length="307" mass="32377">MTDTFKISSTSKIGVIGLGNMGWHMASRLKAVGAQVFIHTRTREKAADLEELGLLYCDSPLDLAEKVGSGIVIICVTNTPAVEAVIKDKKGLLAGLEAGALVIDMGTTQVMSTRIFADLVCGKGADYLDAPVSGGAIGAEKGTLSIMVGGTEAVFQRARPVFEALGKNINLIGIIGAGQIAKSANQMIVAMTIDAVAEALVLSAAAGADPSKVRQALMGGFADSRILDLHGQRMIERAFDPGARATVQLKDVNQAMELAEYYGAYLPGLEKNQELWQNMVDADMGDLDQAGFICSIESLSNVKKENK</sequence>
<dbReference type="InterPro" id="IPR008927">
    <property type="entry name" value="6-PGluconate_DH-like_C_sf"/>
</dbReference>
<dbReference type="Proteomes" id="UP001597294">
    <property type="component" value="Unassembled WGS sequence"/>
</dbReference>
<keyword evidence="3" id="KW-0520">NAD</keyword>
<dbReference type="PROSITE" id="PS00895">
    <property type="entry name" value="3_HYDROXYISOBUT_DH"/>
    <property type="match status" value="1"/>
</dbReference>
<accession>A0ABW5BKB3</accession>
<dbReference type="SUPFAM" id="SSF51735">
    <property type="entry name" value="NAD(P)-binding Rossmann-fold domains"/>
    <property type="match status" value="1"/>
</dbReference>
<dbReference type="InterPro" id="IPR006115">
    <property type="entry name" value="6PGDH_NADP-bd"/>
</dbReference>
<comment type="caution">
    <text evidence="6">The sequence shown here is derived from an EMBL/GenBank/DDBJ whole genome shotgun (WGS) entry which is preliminary data.</text>
</comment>
<evidence type="ECO:0000259" key="4">
    <source>
        <dbReference type="Pfam" id="PF03446"/>
    </source>
</evidence>
<reference evidence="7" key="1">
    <citation type="journal article" date="2019" name="Int. J. Syst. Evol. Microbiol.">
        <title>The Global Catalogue of Microorganisms (GCM) 10K type strain sequencing project: providing services to taxonomists for standard genome sequencing and annotation.</title>
        <authorList>
            <consortium name="The Broad Institute Genomics Platform"/>
            <consortium name="The Broad Institute Genome Sequencing Center for Infectious Disease"/>
            <person name="Wu L."/>
            <person name="Ma J."/>
        </authorList>
    </citation>
    <scope>NUCLEOTIDE SEQUENCE [LARGE SCALE GENOMIC DNA]</scope>
    <source>
        <strain evidence="7">CGMCC 4.7192</strain>
    </source>
</reference>
<dbReference type="InterPro" id="IPR002204">
    <property type="entry name" value="3-OH-isobutyrate_DH-rel_CS"/>
</dbReference>
<dbReference type="InterPro" id="IPR013328">
    <property type="entry name" value="6PGD_dom2"/>
</dbReference>
<dbReference type="PANTHER" id="PTHR43060">
    <property type="entry name" value="3-HYDROXYISOBUTYRATE DEHYDROGENASE-LIKE 1, MITOCHONDRIAL-RELATED"/>
    <property type="match status" value="1"/>
</dbReference>